<name>A0A9W6MGQ5_9ACTN</name>
<gene>
    <name evidence="2" type="ORF">GCM10017600_74460</name>
</gene>
<proteinExistence type="predicted"/>
<feature type="signal peptide" evidence="1">
    <location>
        <begin position="1"/>
        <end position="32"/>
    </location>
</feature>
<evidence type="ECO:0000313" key="3">
    <source>
        <dbReference type="Proteomes" id="UP001143474"/>
    </source>
</evidence>
<dbReference type="EMBL" id="BSEV01000028">
    <property type="protein sequence ID" value="GLK14034.1"/>
    <property type="molecule type" value="Genomic_DNA"/>
</dbReference>
<protein>
    <recommendedName>
        <fullName evidence="4">Secreted protein</fullName>
    </recommendedName>
</protein>
<comment type="caution">
    <text evidence="2">The sequence shown here is derived from an EMBL/GenBank/DDBJ whole genome shotgun (WGS) entry which is preliminary data.</text>
</comment>
<keyword evidence="3" id="KW-1185">Reference proteome</keyword>
<organism evidence="2 3">
    <name type="scientific">Streptosporangium carneum</name>
    <dbReference type="NCBI Taxonomy" id="47481"/>
    <lineage>
        <taxon>Bacteria</taxon>
        <taxon>Bacillati</taxon>
        <taxon>Actinomycetota</taxon>
        <taxon>Actinomycetes</taxon>
        <taxon>Streptosporangiales</taxon>
        <taxon>Streptosporangiaceae</taxon>
        <taxon>Streptosporangium</taxon>
    </lineage>
</organism>
<keyword evidence="1" id="KW-0732">Signal</keyword>
<reference evidence="2" key="1">
    <citation type="journal article" date="2014" name="Int. J. Syst. Evol. Microbiol.">
        <title>Complete genome sequence of Corynebacterium casei LMG S-19264T (=DSM 44701T), isolated from a smear-ripened cheese.</title>
        <authorList>
            <consortium name="US DOE Joint Genome Institute (JGI-PGF)"/>
            <person name="Walter F."/>
            <person name="Albersmeier A."/>
            <person name="Kalinowski J."/>
            <person name="Ruckert C."/>
        </authorList>
    </citation>
    <scope>NUCLEOTIDE SEQUENCE</scope>
    <source>
        <strain evidence="2">VKM Ac-2007</strain>
    </source>
</reference>
<dbReference type="Proteomes" id="UP001143474">
    <property type="component" value="Unassembled WGS sequence"/>
</dbReference>
<reference evidence="2" key="2">
    <citation type="submission" date="2023-01" db="EMBL/GenBank/DDBJ databases">
        <authorList>
            <person name="Sun Q."/>
            <person name="Evtushenko L."/>
        </authorList>
    </citation>
    <scope>NUCLEOTIDE SEQUENCE</scope>
    <source>
        <strain evidence="2">VKM Ac-2007</strain>
    </source>
</reference>
<accession>A0A9W6MGQ5</accession>
<sequence>MKLSLGKRSVALLAGTVSALGLVTVLAGPASAAPNCSAAADGWLYPGAISSCNPTGTDVYSTLHRVVVKCSGSSGTVYTIYGPWSATTSTSAAYCSLNQGREGYSVQVQRGGTVVDAE</sequence>
<evidence type="ECO:0000313" key="2">
    <source>
        <dbReference type="EMBL" id="GLK14034.1"/>
    </source>
</evidence>
<feature type="chain" id="PRO_5040983493" description="Secreted protein" evidence="1">
    <location>
        <begin position="33"/>
        <end position="118"/>
    </location>
</feature>
<evidence type="ECO:0000256" key="1">
    <source>
        <dbReference type="SAM" id="SignalP"/>
    </source>
</evidence>
<dbReference type="AlphaFoldDB" id="A0A9W6MGQ5"/>
<evidence type="ECO:0008006" key="4">
    <source>
        <dbReference type="Google" id="ProtNLM"/>
    </source>
</evidence>